<keyword evidence="4 5" id="KW-0418">Kinase</keyword>
<proteinExistence type="inferred from homology"/>
<dbReference type="InterPro" id="IPR036193">
    <property type="entry name" value="ADK_active_lid_dom_sf"/>
</dbReference>
<evidence type="ECO:0000256" key="2">
    <source>
        <dbReference type="ARBA" id="ARBA00022679"/>
    </source>
</evidence>
<dbReference type="InterPro" id="IPR007862">
    <property type="entry name" value="Adenylate_kinase_lid-dom"/>
</dbReference>
<keyword evidence="3" id="KW-0547">Nucleotide-binding</keyword>
<dbReference type="Pfam" id="PF00406">
    <property type="entry name" value="ADK"/>
    <property type="match status" value="1"/>
</dbReference>
<dbReference type="InterPro" id="IPR006259">
    <property type="entry name" value="Adenyl_kin_sub"/>
</dbReference>
<dbReference type="Gene3D" id="3.40.50.300">
    <property type="entry name" value="P-loop containing nucleotide triphosphate hydrolases"/>
    <property type="match status" value="1"/>
</dbReference>
<accession>A0A7S3PIE4</accession>
<dbReference type="InterPro" id="IPR027417">
    <property type="entry name" value="P-loop_NTPase"/>
</dbReference>
<evidence type="ECO:0000256" key="4">
    <source>
        <dbReference type="ARBA" id="ARBA00022777"/>
    </source>
</evidence>
<dbReference type="PROSITE" id="PS00113">
    <property type="entry name" value="ADENYLATE_KINASE"/>
    <property type="match status" value="1"/>
</dbReference>
<comment type="similarity">
    <text evidence="1 5">Belongs to the adenylate kinase family.</text>
</comment>
<name>A0A7S3PIE4_9STRA</name>
<evidence type="ECO:0000313" key="7">
    <source>
        <dbReference type="EMBL" id="CAE0440263.1"/>
    </source>
</evidence>
<dbReference type="NCBIfam" id="TIGR01351">
    <property type="entry name" value="adk"/>
    <property type="match status" value="1"/>
</dbReference>
<dbReference type="Pfam" id="PF05191">
    <property type="entry name" value="ADK_lid"/>
    <property type="match status" value="1"/>
</dbReference>
<reference evidence="7" key="1">
    <citation type="submission" date="2021-01" db="EMBL/GenBank/DDBJ databases">
        <authorList>
            <person name="Corre E."/>
            <person name="Pelletier E."/>
            <person name="Niang G."/>
            <person name="Scheremetjew M."/>
            <person name="Finn R."/>
            <person name="Kale V."/>
            <person name="Holt S."/>
            <person name="Cochrane G."/>
            <person name="Meng A."/>
            <person name="Brown T."/>
            <person name="Cohen L."/>
        </authorList>
    </citation>
    <scope>NUCLEOTIDE SEQUENCE</scope>
    <source>
        <strain evidence="7">GSBS06</strain>
    </source>
</reference>
<dbReference type="GO" id="GO:0004017">
    <property type="term" value="F:AMP kinase activity"/>
    <property type="evidence" value="ECO:0007669"/>
    <property type="project" value="InterPro"/>
</dbReference>
<sequence>MLILRRAFSSAAARGKAIALIMGKPGGGKGTLSKRIVNDFGFAHLSSGDMLRAHLDKGTELGKEAEKYMNSGALVPDQLMTDMVVDVVKETLNSSDRVLLDGFPRTVSQAKALDANVDIDFVFNLDVPNEEIVKRISDRWVHLNSGRVYSYNFNPPKEEGKDDETGEPLIRRADDEPEQVRKRLATYEENTAPVLDHYKDVLKQFSGDDNPELINKDRRSDAIYKSLQPYLQQSLK</sequence>
<evidence type="ECO:0000256" key="3">
    <source>
        <dbReference type="ARBA" id="ARBA00022741"/>
    </source>
</evidence>
<dbReference type="FunFam" id="3.40.50.300:FF:000106">
    <property type="entry name" value="Adenylate kinase mitochondrial"/>
    <property type="match status" value="1"/>
</dbReference>
<feature type="domain" description="Adenylate kinase active site lid" evidence="6">
    <location>
        <begin position="139"/>
        <end position="174"/>
    </location>
</feature>
<dbReference type="SUPFAM" id="SSF57774">
    <property type="entry name" value="Microbial and mitochondrial ADK, insert 'zinc finger' domain"/>
    <property type="match status" value="1"/>
</dbReference>
<dbReference type="CDD" id="cd01428">
    <property type="entry name" value="ADK"/>
    <property type="match status" value="1"/>
</dbReference>
<dbReference type="PRINTS" id="PR00094">
    <property type="entry name" value="ADENYLTKNASE"/>
</dbReference>
<dbReference type="AlphaFoldDB" id="A0A7S3PIE4"/>
<keyword evidence="2 5" id="KW-0808">Transferase</keyword>
<protein>
    <recommendedName>
        <fullName evidence="6">Adenylate kinase active site lid domain-containing protein</fullName>
    </recommendedName>
</protein>
<dbReference type="GO" id="GO:0005524">
    <property type="term" value="F:ATP binding"/>
    <property type="evidence" value="ECO:0007669"/>
    <property type="project" value="InterPro"/>
</dbReference>
<organism evidence="7">
    <name type="scientific">Aplanochytrium stocchinoi</name>
    <dbReference type="NCBI Taxonomy" id="215587"/>
    <lineage>
        <taxon>Eukaryota</taxon>
        <taxon>Sar</taxon>
        <taxon>Stramenopiles</taxon>
        <taxon>Bigyra</taxon>
        <taxon>Labyrinthulomycetes</taxon>
        <taxon>Thraustochytrida</taxon>
        <taxon>Thraustochytriidae</taxon>
        <taxon>Aplanochytrium</taxon>
    </lineage>
</organism>
<dbReference type="PANTHER" id="PTHR23359">
    <property type="entry name" value="NUCLEOTIDE KINASE"/>
    <property type="match status" value="1"/>
</dbReference>
<gene>
    <name evidence="7" type="ORF">ASTO00021_LOCUS10401</name>
</gene>
<evidence type="ECO:0000256" key="5">
    <source>
        <dbReference type="RuleBase" id="RU003330"/>
    </source>
</evidence>
<dbReference type="EMBL" id="HBIN01013764">
    <property type="protein sequence ID" value="CAE0440263.1"/>
    <property type="molecule type" value="Transcribed_RNA"/>
</dbReference>
<dbReference type="InterPro" id="IPR033690">
    <property type="entry name" value="Adenylat_kinase_CS"/>
</dbReference>
<dbReference type="InterPro" id="IPR000850">
    <property type="entry name" value="Adenylat/UMP-CMP_kin"/>
</dbReference>
<dbReference type="HAMAP" id="MF_00235">
    <property type="entry name" value="Adenylate_kinase_Adk"/>
    <property type="match status" value="1"/>
</dbReference>
<dbReference type="SUPFAM" id="SSF52540">
    <property type="entry name" value="P-loop containing nucleoside triphosphate hydrolases"/>
    <property type="match status" value="1"/>
</dbReference>
<evidence type="ECO:0000259" key="6">
    <source>
        <dbReference type="Pfam" id="PF05191"/>
    </source>
</evidence>
<evidence type="ECO:0000256" key="1">
    <source>
        <dbReference type="ARBA" id="ARBA00007220"/>
    </source>
</evidence>